<dbReference type="Proteomes" id="UP000694424">
    <property type="component" value="Unplaced"/>
</dbReference>
<feature type="domain" description="Golgi associated RAB2 interactor protein-like Rab2B-binding" evidence="3">
    <location>
        <begin position="88"/>
        <end position="149"/>
    </location>
</feature>
<evidence type="ECO:0000256" key="1">
    <source>
        <dbReference type="ARBA" id="ARBA00038379"/>
    </source>
</evidence>
<dbReference type="Ensembl" id="ENSAOWT00000015748.1">
    <property type="protein sequence ID" value="ENSAOWP00000013877.1"/>
    <property type="gene ID" value="ENSAOWG00000009451.1"/>
</dbReference>
<organism evidence="4 5">
    <name type="scientific">Apteryx owenii</name>
    <name type="common">Little spotted kiwi</name>
    <dbReference type="NCBI Taxonomy" id="8824"/>
    <lineage>
        <taxon>Eukaryota</taxon>
        <taxon>Metazoa</taxon>
        <taxon>Chordata</taxon>
        <taxon>Craniata</taxon>
        <taxon>Vertebrata</taxon>
        <taxon>Euteleostomi</taxon>
        <taxon>Archelosauria</taxon>
        <taxon>Archosauria</taxon>
        <taxon>Dinosauria</taxon>
        <taxon>Saurischia</taxon>
        <taxon>Theropoda</taxon>
        <taxon>Coelurosauria</taxon>
        <taxon>Aves</taxon>
        <taxon>Palaeognathae</taxon>
        <taxon>Apterygiformes</taxon>
        <taxon>Apterygidae</taxon>
        <taxon>Apteryx</taxon>
    </lineage>
</organism>
<dbReference type="AlphaFoldDB" id="A0A8B9S979"/>
<sequence length="200" mass="22003">MMEAELPEEAPLPGPLQLQLRTGEFGLLRRIRVFESDFIQVSRRGEVLDVHNRMRVVTVGVARTSPGIPVPNVLLLARPCAPPPAAGVELTRLLPLRWVQVSVQDALREQLRLRFANGRSFYLQLCPCPGTPGLFDRWARLVRVLRPPGEAPPPAPGEALRPVAAARHHGRGLRGARGPASPTPQRVCASLPLQGWGLQW</sequence>
<dbReference type="InterPro" id="IPR022168">
    <property type="entry name" value="GARIL-like_Rab2B-bd"/>
</dbReference>
<dbReference type="PANTHER" id="PTHR22574">
    <property type="match status" value="1"/>
</dbReference>
<reference evidence="4" key="2">
    <citation type="submission" date="2025-09" db="UniProtKB">
        <authorList>
            <consortium name="Ensembl"/>
        </authorList>
    </citation>
    <scope>IDENTIFICATION</scope>
</reference>
<protein>
    <recommendedName>
        <fullName evidence="3">Golgi associated RAB2 interactor protein-like Rab2B-binding domain-containing protein</fullName>
    </recommendedName>
</protein>
<comment type="similarity">
    <text evidence="1">Belongs to the GARIN family.</text>
</comment>
<dbReference type="PANTHER" id="PTHR22574:SF14">
    <property type="entry name" value="INTEGRAL MEMBRANE PROTEIN"/>
    <property type="match status" value="1"/>
</dbReference>
<dbReference type="GO" id="GO:0005634">
    <property type="term" value="C:nucleus"/>
    <property type="evidence" value="ECO:0007669"/>
    <property type="project" value="TreeGrafter"/>
</dbReference>
<accession>A0A8B9S979</accession>
<keyword evidence="5" id="KW-1185">Reference proteome</keyword>
<reference evidence="4" key="1">
    <citation type="submission" date="2025-08" db="UniProtKB">
        <authorList>
            <consortium name="Ensembl"/>
        </authorList>
    </citation>
    <scope>IDENTIFICATION</scope>
</reference>
<feature type="region of interest" description="Disordered" evidence="2">
    <location>
        <begin position="165"/>
        <end position="185"/>
    </location>
</feature>
<name>A0A8B9S979_APTOW</name>
<dbReference type="Pfam" id="PF12480">
    <property type="entry name" value="GARIL_Rab2_bd"/>
    <property type="match status" value="1"/>
</dbReference>
<evidence type="ECO:0000313" key="4">
    <source>
        <dbReference type="Ensembl" id="ENSAOWP00000013877.1"/>
    </source>
</evidence>
<proteinExistence type="inferred from homology"/>
<evidence type="ECO:0000313" key="5">
    <source>
        <dbReference type="Proteomes" id="UP000694424"/>
    </source>
</evidence>
<evidence type="ECO:0000259" key="3">
    <source>
        <dbReference type="Pfam" id="PF12480"/>
    </source>
</evidence>
<evidence type="ECO:0000256" key="2">
    <source>
        <dbReference type="SAM" id="MobiDB-lite"/>
    </source>
</evidence>